<sequence>MRYSESVPALVAVLLLSAQASAATDLDYGSETIARGASALEDLVARDDMLGDILARDADFLEELLIREVIFDHLDARDPIFGAAIAAMKSLVGLGSSIAGAAKTAVGVAKGAAGAAKSSGLTSKSLQKAAAKSISRPKPKNQAPPSNNNNNNNNRPKPAAPPNPAPKPRNRKKKKKNNRRKKRAFEDDWEELVYREVTASLDLDDVAQRDVSNDEVYDILRRAYDNSDDID</sequence>
<dbReference type="GeneID" id="6011201"/>
<dbReference type="Proteomes" id="UP000001861">
    <property type="component" value="Unassembled WGS sequence"/>
</dbReference>
<dbReference type="RefSeq" id="XP_001834684.1">
    <property type="nucleotide sequence ID" value="XM_001834632.1"/>
</dbReference>
<evidence type="ECO:0000313" key="3">
    <source>
        <dbReference type="EMBL" id="EAU87132.1"/>
    </source>
</evidence>
<feature type="compositionally biased region" description="Low complexity" evidence="1">
    <location>
        <begin position="117"/>
        <end position="126"/>
    </location>
</feature>
<keyword evidence="2" id="KW-0732">Signal</keyword>
<feature type="compositionally biased region" description="Low complexity" evidence="1">
    <location>
        <begin position="140"/>
        <end position="157"/>
    </location>
</feature>
<keyword evidence="4" id="KW-1185">Reference proteome</keyword>
<evidence type="ECO:0000256" key="2">
    <source>
        <dbReference type="SAM" id="SignalP"/>
    </source>
</evidence>
<organism evidence="3 4">
    <name type="scientific">Coprinopsis cinerea (strain Okayama-7 / 130 / ATCC MYA-4618 / FGSC 9003)</name>
    <name type="common">Inky cap fungus</name>
    <name type="synonym">Hormographiella aspergillata</name>
    <dbReference type="NCBI Taxonomy" id="240176"/>
    <lineage>
        <taxon>Eukaryota</taxon>
        <taxon>Fungi</taxon>
        <taxon>Dikarya</taxon>
        <taxon>Basidiomycota</taxon>
        <taxon>Agaricomycotina</taxon>
        <taxon>Agaricomycetes</taxon>
        <taxon>Agaricomycetidae</taxon>
        <taxon>Agaricales</taxon>
        <taxon>Agaricineae</taxon>
        <taxon>Psathyrellaceae</taxon>
        <taxon>Coprinopsis</taxon>
    </lineage>
</organism>
<name>A8NLH0_COPC7</name>
<reference evidence="3 4" key="1">
    <citation type="journal article" date="2010" name="Proc. Natl. Acad. Sci. U.S.A.">
        <title>Insights into evolution of multicellular fungi from the assembled chromosomes of the mushroom Coprinopsis cinerea (Coprinus cinereus).</title>
        <authorList>
            <person name="Stajich J.E."/>
            <person name="Wilke S.K."/>
            <person name="Ahren D."/>
            <person name="Au C.H."/>
            <person name="Birren B.W."/>
            <person name="Borodovsky M."/>
            <person name="Burns C."/>
            <person name="Canback B."/>
            <person name="Casselton L.A."/>
            <person name="Cheng C.K."/>
            <person name="Deng J."/>
            <person name="Dietrich F.S."/>
            <person name="Fargo D.C."/>
            <person name="Farman M.L."/>
            <person name="Gathman A.C."/>
            <person name="Goldberg J."/>
            <person name="Guigo R."/>
            <person name="Hoegger P.J."/>
            <person name="Hooker J.B."/>
            <person name="Huggins A."/>
            <person name="James T.Y."/>
            <person name="Kamada T."/>
            <person name="Kilaru S."/>
            <person name="Kodira C."/>
            <person name="Kues U."/>
            <person name="Kupfer D."/>
            <person name="Kwan H.S."/>
            <person name="Lomsadze A."/>
            <person name="Li W."/>
            <person name="Lilly W.W."/>
            <person name="Ma L.J."/>
            <person name="Mackey A.J."/>
            <person name="Manning G."/>
            <person name="Martin F."/>
            <person name="Muraguchi H."/>
            <person name="Natvig D.O."/>
            <person name="Palmerini H."/>
            <person name="Ramesh M.A."/>
            <person name="Rehmeyer C.J."/>
            <person name="Roe B.A."/>
            <person name="Shenoy N."/>
            <person name="Stanke M."/>
            <person name="Ter-Hovhannisyan V."/>
            <person name="Tunlid A."/>
            <person name="Velagapudi R."/>
            <person name="Vision T.J."/>
            <person name="Zeng Q."/>
            <person name="Zolan M.E."/>
            <person name="Pukkila P.J."/>
        </authorList>
    </citation>
    <scope>NUCLEOTIDE SEQUENCE [LARGE SCALE GENOMIC DNA]</scope>
    <source>
        <strain evidence="4">Okayama-7 / 130 / ATCC MYA-4618 / FGSC 9003</strain>
    </source>
</reference>
<evidence type="ECO:0000256" key="1">
    <source>
        <dbReference type="SAM" id="MobiDB-lite"/>
    </source>
</evidence>
<feature type="chain" id="PRO_5002724689" evidence="2">
    <location>
        <begin position="24"/>
        <end position="231"/>
    </location>
</feature>
<dbReference type="InParanoid" id="A8NLH0"/>
<comment type="caution">
    <text evidence="3">The sequence shown here is derived from an EMBL/GenBank/DDBJ whole genome shotgun (WGS) entry which is preliminary data.</text>
</comment>
<feature type="compositionally biased region" description="Pro residues" evidence="1">
    <location>
        <begin position="158"/>
        <end position="167"/>
    </location>
</feature>
<dbReference type="VEuPathDB" id="FungiDB:CC1G_05821"/>
<accession>A8NLH0</accession>
<proteinExistence type="predicted"/>
<dbReference type="EMBL" id="AACS02000012">
    <property type="protein sequence ID" value="EAU87132.1"/>
    <property type="molecule type" value="Genomic_DNA"/>
</dbReference>
<dbReference type="AlphaFoldDB" id="A8NLH0"/>
<feature type="signal peptide" evidence="2">
    <location>
        <begin position="1"/>
        <end position="23"/>
    </location>
</feature>
<dbReference type="KEGG" id="cci:CC1G_05821"/>
<feature type="region of interest" description="Disordered" evidence="1">
    <location>
        <begin position="117"/>
        <end position="189"/>
    </location>
</feature>
<evidence type="ECO:0000313" key="4">
    <source>
        <dbReference type="Proteomes" id="UP000001861"/>
    </source>
</evidence>
<feature type="compositionally biased region" description="Basic residues" evidence="1">
    <location>
        <begin position="168"/>
        <end position="183"/>
    </location>
</feature>
<gene>
    <name evidence="3" type="ORF">CC1G_05821</name>
</gene>
<protein>
    <submittedName>
        <fullName evidence="3">Uncharacterized protein</fullName>
    </submittedName>
</protein>